<comment type="similarity">
    <text evidence="1">Belongs to the MlaA family.</text>
</comment>
<evidence type="ECO:0000256" key="2">
    <source>
        <dbReference type="ARBA" id="ARBA00022729"/>
    </source>
</evidence>
<dbReference type="EMBL" id="JAEVLS010000004">
    <property type="protein sequence ID" value="MBM0107069.1"/>
    <property type="molecule type" value="Genomic_DNA"/>
</dbReference>
<evidence type="ECO:0000256" key="4">
    <source>
        <dbReference type="SAM" id="SignalP"/>
    </source>
</evidence>
<dbReference type="InterPro" id="IPR007428">
    <property type="entry name" value="MlaA"/>
</dbReference>
<dbReference type="PROSITE" id="PS51257">
    <property type="entry name" value="PROKAR_LIPOPROTEIN"/>
    <property type="match status" value="1"/>
</dbReference>
<dbReference type="Proteomes" id="UP000661077">
    <property type="component" value="Unassembled WGS sequence"/>
</dbReference>
<dbReference type="PRINTS" id="PR01805">
    <property type="entry name" value="VACJLIPOPROT"/>
</dbReference>
<proteinExistence type="inferred from homology"/>
<sequence length="250" mass="28062">MFTLLRAAPLLLATLAVAGCASAPGRTTNEERYEGFNRGVYKFNDTLDRAALKPLAKGYRKVTPQFVRTGIGNVLSNIEYPGTFINQFLQGKWALGFKDTGRFLINSTLGVAGIFDVATPLGLEKNDEDFGQTLAVWGVSSGPFVNLPLLGPSTMRDAPARVFDWFTNPLQYTDLPWEADWGNRVINVVHGRSELLPLDDTLQRTYDPYVFIRDAWVQQREFNIFDGNPPPETLEDVLEEEPEEMEEPQQ</sequence>
<accession>A0ABS1X1J2</accession>
<name>A0ABS1X1J2_9GAMM</name>
<evidence type="ECO:0000256" key="1">
    <source>
        <dbReference type="ARBA" id="ARBA00010634"/>
    </source>
</evidence>
<reference evidence="5 6" key="1">
    <citation type="journal article" date="2021" name="Int. J. Syst. Evol. Microbiol.">
        <title>Steroidobacter gossypii sp. nov., isolated from soil of cotton cropping field.</title>
        <authorList>
            <person name="Huang R."/>
            <person name="Yang S."/>
            <person name="Zhen C."/>
            <person name="Liu W."/>
        </authorList>
    </citation>
    <scope>NUCLEOTIDE SEQUENCE [LARGE SCALE GENOMIC DNA]</scope>
    <source>
        <strain evidence="5 6">S1-65</strain>
    </source>
</reference>
<evidence type="ECO:0000256" key="3">
    <source>
        <dbReference type="SAM" id="MobiDB-lite"/>
    </source>
</evidence>
<protein>
    <submittedName>
        <fullName evidence="5">VacJ family lipoprotein</fullName>
    </submittedName>
</protein>
<dbReference type="RefSeq" id="WP_203169177.1">
    <property type="nucleotide sequence ID" value="NZ_JAEVLS010000004.1"/>
</dbReference>
<dbReference type="Pfam" id="PF04333">
    <property type="entry name" value="MlaA"/>
    <property type="match status" value="1"/>
</dbReference>
<dbReference type="PANTHER" id="PTHR30035">
    <property type="entry name" value="LIPOPROTEIN VACJ-RELATED"/>
    <property type="match status" value="1"/>
</dbReference>
<gene>
    <name evidence="5" type="ORF">JM946_20230</name>
</gene>
<evidence type="ECO:0000313" key="5">
    <source>
        <dbReference type="EMBL" id="MBM0107069.1"/>
    </source>
</evidence>
<feature type="signal peptide" evidence="4">
    <location>
        <begin position="1"/>
        <end position="18"/>
    </location>
</feature>
<feature type="region of interest" description="Disordered" evidence="3">
    <location>
        <begin position="227"/>
        <end position="250"/>
    </location>
</feature>
<evidence type="ECO:0000313" key="6">
    <source>
        <dbReference type="Proteomes" id="UP000661077"/>
    </source>
</evidence>
<feature type="compositionally biased region" description="Acidic residues" evidence="3">
    <location>
        <begin position="233"/>
        <end position="250"/>
    </location>
</feature>
<dbReference type="PANTHER" id="PTHR30035:SF3">
    <property type="entry name" value="INTERMEMBRANE PHOSPHOLIPID TRANSPORT SYSTEM LIPOPROTEIN MLAA"/>
    <property type="match status" value="1"/>
</dbReference>
<keyword evidence="5" id="KW-0449">Lipoprotein</keyword>
<keyword evidence="6" id="KW-1185">Reference proteome</keyword>
<keyword evidence="2 4" id="KW-0732">Signal</keyword>
<organism evidence="5 6">
    <name type="scientific">Steroidobacter gossypii</name>
    <dbReference type="NCBI Taxonomy" id="2805490"/>
    <lineage>
        <taxon>Bacteria</taxon>
        <taxon>Pseudomonadati</taxon>
        <taxon>Pseudomonadota</taxon>
        <taxon>Gammaproteobacteria</taxon>
        <taxon>Steroidobacterales</taxon>
        <taxon>Steroidobacteraceae</taxon>
        <taxon>Steroidobacter</taxon>
    </lineage>
</organism>
<comment type="caution">
    <text evidence="5">The sequence shown here is derived from an EMBL/GenBank/DDBJ whole genome shotgun (WGS) entry which is preliminary data.</text>
</comment>
<feature type="chain" id="PRO_5046345715" evidence="4">
    <location>
        <begin position="19"/>
        <end position="250"/>
    </location>
</feature>